<dbReference type="NCBIfam" id="TIGR04056">
    <property type="entry name" value="OMP_RagA_SusC"/>
    <property type="match status" value="1"/>
</dbReference>
<organism evidence="3 4">
    <name type="scientific">Spirosoma soli</name>
    <dbReference type="NCBI Taxonomy" id="1770529"/>
    <lineage>
        <taxon>Bacteria</taxon>
        <taxon>Pseudomonadati</taxon>
        <taxon>Bacteroidota</taxon>
        <taxon>Cytophagia</taxon>
        <taxon>Cytophagales</taxon>
        <taxon>Cytophagaceae</taxon>
        <taxon>Spirosoma</taxon>
    </lineage>
</organism>
<name>A0ABW5M1H6_9BACT</name>
<comment type="subcellular location">
    <subcellularLocation>
        <location evidence="1">Cell outer membrane</location>
        <topology evidence="1">Multi-pass membrane protein</topology>
    </subcellularLocation>
</comment>
<keyword evidence="1" id="KW-0813">Transport</keyword>
<keyword evidence="4" id="KW-1185">Reference proteome</keyword>
<dbReference type="InterPro" id="IPR023996">
    <property type="entry name" value="TonB-dep_OMP_SusC/RagA"/>
</dbReference>
<proteinExistence type="inferred from homology"/>
<keyword evidence="1" id="KW-0812">Transmembrane</keyword>
<gene>
    <name evidence="3" type="ORF">ACFSUS_07505</name>
</gene>
<dbReference type="Proteomes" id="UP001597469">
    <property type="component" value="Unassembled WGS sequence"/>
</dbReference>
<keyword evidence="1" id="KW-0472">Membrane</keyword>
<evidence type="ECO:0000259" key="2">
    <source>
        <dbReference type="Pfam" id="PF07715"/>
    </source>
</evidence>
<dbReference type="InterPro" id="IPR039426">
    <property type="entry name" value="TonB-dep_rcpt-like"/>
</dbReference>
<reference evidence="4" key="1">
    <citation type="journal article" date="2019" name="Int. J. Syst. Evol. Microbiol.">
        <title>The Global Catalogue of Microorganisms (GCM) 10K type strain sequencing project: providing services to taxonomists for standard genome sequencing and annotation.</title>
        <authorList>
            <consortium name="The Broad Institute Genomics Platform"/>
            <consortium name="The Broad Institute Genome Sequencing Center for Infectious Disease"/>
            <person name="Wu L."/>
            <person name="Ma J."/>
        </authorList>
    </citation>
    <scope>NUCLEOTIDE SEQUENCE [LARGE SCALE GENOMIC DNA]</scope>
    <source>
        <strain evidence="4">KCTC 42805</strain>
    </source>
</reference>
<evidence type="ECO:0000313" key="4">
    <source>
        <dbReference type="Proteomes" id="UP001597469"/>
    </source>
</evidence>
<dbReference type="SUPFAM" id="SSF56935">
    <property type="entry name" value="Porins"/>
    <property type="match status" value="1"/>
</dbReference>
<evidence type="ECO:0000313" key="3">
    <source>
        <dbReference type="EMBL" id="MFD2570474.1"/>
    </source>
</evidence>
<comment type="similarity">
    <text evidence="1">Belongs to the TonB-dependent receptor family.</text>
</comment>
<keyword evidence="1" id="KW-1134">Transmembrane beta strand</keyword>
<dbReference type="InterPro" id="IPR012910">
    <property type="entry name" value="Plug_dom"/>
</dbReference>
<evidence type="ECO:0000256" key="1">
    <source>
        <dbReference type="PROSITE-ProRule" id="PRU01360"/>
    </source>
</evidence>
<dbReference type="InterPro" id="IPR037066">
    <property type="entry name" value="Plug_dom_sf"/>
</dbReference>
<dbReference type="NCBIfam" id="TIGR04057">
    <property type="entry name" value="SusC_RagA_signa"/>
    <property type="match status" value="1"/>
</dbReference>
<protein>
    <submittedName>
        <fullName evidence="3">SusC/RagA family TonB-linked outer membrane protein</fullName>
    </submittedName>
</protein>
<dbReference type="RefSeq" id="WP_381521176.1">
    <property type="nucleotide sequence ID" value="NZ_JBHULN010000003.1"/>
</dbReference>
<dbReference type="InterPro" id="IPR023997">
    <property type="entry name" value="TonB-dep_OMP_SusC/RagA_CS"/>
</dbReference>
<dbReference type="PROSITE" id="PS52016">
    <property type="entry name" value="TONB_DEPENDENT_REC_3"/>
    <property type="match status" value="1"/>
</dbReference>
<comment type="caution">
    <text evidence="3">The sequence shown here is derived from an EMBL/GenBank/DDBJ whole genome shotgun (WGS) entry which is preliminary data.</text>
</comment>
<dbReference type="EMBL" id="JBHULN010000003">
    <property type="protein sequence ID" value="MFD2570474.1"/>
    <property type="molecule type" value="Genomic_DNA"/>
</dbReference>
<sequence>MNANHYLTIRLIFLLGLISQMGRSQQAGTDSVKTIAPIPPYDNRNAELPIAYGRQPLWKITSALSTVSGSDLQKNFATNLGNTLFGRIPGLTVQQSGGEPGNDTPTLIGRGINTFGGSGRNLLIMVDGFESSYEQLVPDEIESISLLKDASATAIYGLRGANGVLLVTTKRGSDGPLVVNFSTQQGFHTASRLPQFLGSYDYARLYNEGLRNDGKAPRYTDADLEAYRTGSDPYFYPNVNWYNEVLKKTAPISNYNLNFRGGSSTVRYFVLLNAIQSNGLYKNVGDLDPESVNSKYSRFNFRSNVDINLTKRLSASLTLGGSVEDKANPAATKTDTVFSALAKLPPNAFPVYNQDGSFGGTSALTNPLGNLLRTGSYTSNGRTLQSTLKLTEQLDMIAQGLSISAAVSFNSFFRSFSDKTKTYERAFATRNASGEVFYSRFGQNTSLVGNEANSDQWRNVIFQGFLNYDRTFGKHGISALLMYNSDSYTNVNPTTSAIQSLPFKHVGGGGRITYSNRNTYIGEFSFGYMGSENFPKDRRYGFFPAASLGWIVSNENFLKENSAITYLKLRGSYGLTGSDQIGVNNRFIFEQRYPYTDAYYLGNNNTQVFGLAEGAFNPDVTWERQKTVNLGVELTLAKRLDFTLDLFRNNRSGILVSPNRTVPQYTGVVLPLLNQGEIDNKGFEATIRYSNQSAAGTSATSAFQYMVEASSWYAQNKIVYNAEAIRLFDYQYTTGRPVGQPFGLEALGLFKDQAEIAASPRQIFSSLQPGDIKYKDQNGDGVIDQNDTRPIGNTSVPTLTVSLHSKLQYKGFDLDFLFQGVTGRTAYFGGSQFHAFQNNGQVAPIALDRWTPETAATATYPRLSASNNLNNYQFSSFWQRDGSFIKLRSLELGYTLPVSLLNKAQITKARVFVNGTNLFSLDYMQGYIDPEVSSGYPALRTVSAGVRLQF</sequence>
<keyword evidence="1" id="KW-0998">Cell outer membrane</keyword>
<accession>A0ABW5M1H6</accession>
<dbReference type="Pfam" id="PF07715">
    <property type="entry name" value="Plug"/>
    <property type="match status" value="1"/>
</dbReference>
<dbReference type="Gene3D" id="2.170.130.10">
    <property type="entry name" value="TonB-dependent receptor, plug domain"/>
    <property type="match status" value="1"/>
</dbReference>
<feature type="domain" description="TonB-dependent receptor plug" evidence="2">
    <location>
        <begin position="59"/>
        <end position="164"/>
    </location>
</feature>